<dbReference type="Proteomes" id="UP000245908">
    <property type="component" value="Unassembled WGS sequence"/>
</dbReference>
<dbReference type="PANTHER" id="PTHR21569">
    <property type="entry name" value="RIBOSOMAL PROTEIN S9"/>
    <property type="match status" value="1"/>
</dbReference>
<evidence type="ECO:0000256" key="7">
    <source>
        <dbReference type="SAM" id="MobiDB-lite"/>
    </source>
</evidence>
<dbReference type="GO" id="GO:0022627">
    <property type="term" value="C:cytosolic small ribosomal subunit"/>
    <property type="evidence" value="ECO:0007669"/>
    <property type="project" value="UniProtKB-UniRule"/>
</dbReference>
<dbReference type="SUPFAM" id="SSF54211">
    <property type="entry name" value="Ribosomal protein S5 domain 2-like"/>
    <property type="match status" value="1"/>
</dbReference>
<dbReference type="InterPro" id="IPR019958">
    <property type="entry name" value="Ribosomal_uS9_archaeal"/>
</dbReference>
<dbReference type="Pfam" id="PF00380">
    <property type="entry name" value="Ribosomal_S9"/>
    <property type="match status" value="1"/>
</dbReference>
<evidence type="ECO:0000313" key="9">
    <source>
        <dbReference type="Proteomes" id="UP000245908"/>
    </source>
</evidence>
<dbReference type="GO" id="GO:0006412">
    <property type="term" value="P:translation"/>
    <property type="evidence" value="ECO:0007669"/>
    <property type="project" value="UniProtKB-UniRule"/>
</dbReference>
<keyword evidence="3 5" id="KW-0687">Ribonucleoprotein</keyword>
<sequence>MTIIVTAKRKTAIARAYIKEGNGKVTINSIPLQVYEPFLARLRISEPLILAGEDYVSKVNIKIKVKGGGYMGKAEAARIAIAKGLVKYFDDDKLKLLYLQYDPYMLKSDPRRKEQRKSPTSKARKHYTTAYR</sequence>
<comment type="similarity">
    <text evidence="1 5">Belongs to the universal ribosomal protein uS9 family.</text>
</comment>
<dbReference type="GO" id="GO:0000462">
    <property type="term" value="P:maturation of SSU-rRNA from tricistronic rRNA transcript (SSU-rRNA, 5.8S rRNA, LSU-rRNA)"/>
    <property type="evidence" value="ECO:0007669"/>
    <property type="project" value="TreeGrafter"/>
</dbReference>
<dbReference type="NCBIfam" id="TIGR03627">
    <property type="entry name" value="uS9_arch"/>
    <property type="match status" value="1"/>
</dbReference>
<name>A0A2T9WUX4_NANST</name>
<dbReference type="GO" id="GO:0003735">
    <property type="term" value="F:structural constituent of ribosome"/>
    <property type="evidence" value="ECO:0007669"/>
    <property type="project" value="UniProtKB-UniRule"/>
</dbReference>
<evidence type="ECO:0000256" key="5">
    <source>
        <dbReference type="RuleBase" id="RU003815"/>
    </source>
</evidence>
<evidence type="ECO:0000256" key="3">
    <source>
        <dbReference type="ARBA" id="ARBA00023274"/>
    </source>
</evidence>
<proteinExistence type="inferred from homology"/>
<dbReference type="GO" id="GO:0003723">
    <property type="term" value="F:RNA binding"/>
    <property type="evidence" value="ECO:0007669"/>
    <property type="project" value="TreeGrafter"/>
</dbReference>
<dbReference type="EMBL" id="QEFH01000002">
    <property type="protein sequence ID" value="PVU71635.1"/>
    <property type="molecule type" value="Genomic_DNA"/>
</dbReference>
<dbReference type="InterPro" id="IPR020574">
    <property type="entry name" value="Ribosomal_uS9_CS"/>
</dbReference>
<keyword evidence="2 5" id="KW-0689">Ribosomal protein</keyword>
<evidence type="ECO:0000256" key="1">
    <source>
        <dbReference type="ARBA" id="ARBA00005251"/>
    </source>
</evidence>
<evidence type="ECO:0000256" key="4">
    <source>
        <dbReference type="NCBIfam" id="TIGR03627"/>
    </source>
</evidence>
<feature type="region of interest" description="Disordered" evidence="7">
    <location>
        <begin position="109"/>
        <end position="132"/>
    </location>
</feature>
<reference evidence="8 9" key="1">
    <citation type="journal article" date="2015" name="Appl. Environ. Microbiol.">
        <title>Nanoarchaeota, Their Sulfolobales Host, and Nanoarchaeota Virus Distribution across Yellowstone National Park Hot Springs.</title>
        <authorList>
            <person name="Munson-McGee J.H."/>
            <person name="Field E.K."/>
            <person name="Bateson M."/>
            <person name="Rooney C."/>
            <person name="Stepanauskas R."/>
            <person name="Young M.J."/>
        </authorList>
    </citation>
    <scope>NUCLEOTIDE SEQUENCE [LARGE SCALE GENOMIC DNA]</scope>
    <source>
        <strain evidence="8">SCGC AB-777_O03</strain>
    </source>
</reference>
<feature type="compositionally biased region" description="Basic residues" evidence="7">
    <location>
        <begin position="122"/>
        <end position="132"/>
    </location>
</feature>
<dbReference type="InterPro" id="IPR000754">
    <property type="entry name" value="Ribosomal_uS9"/>
</dbReference>
<dbReference type="PANTHER" id="PTHR21569:SF16">
    <property type="entry name" value="RIBOSOMAL PROTEIN S16"/>
    <property type="match status" value="1"/>
</dbReference>
<dbReference type="InterPro" id="IPR014721">
    <property type="entry name" value="Ribsml_uS5_D2-typ_fold_subgr"/>
</dbReference>
<protein>
    <recommendedName>
        <fullName evidence="4 6">30S ribosomal protein S9</fullName>
    </recommendedName>
</protein>
<dbReference type="Gene3D" id="3.30.230.10">
    <property type="match status" value="1"/>
</dbReference>
<evidence type="ECO:0000256" key="2">
    <source>
        <dbReference type="ARBA" id="ARBA00022980"/>
    </source>
</evidence>
<dbReference type="AlphaFoldDB" id="A0A2T9WUX4"/>
<accession>A0A2T9WUX4</accession>
<gene>
    <name evidence="8" type="ORF">DDW05_00330</name>
</gene>
<evidence type="ECO:0000256" key="6">
    <source>
        <dbReference type="RuleBase" id="RU003817"/>
    </source>
</evidence>
<dbReference type="InterPro" id="IPR020568">
    <property type="entry name" value="Ribosomal_Su5_D2-typ_SF"/>
</dbReference>
<evidence type="ECO:0000313" key="8">
    <source>
        <dbReference type="EMBL" id="PVU71635.1"/>
    </source>
</evidence>
<dbReference type="PROSITE" id="PS00360">
    <property type="entry name" value="RIBOSOMAL_S9"/>
    <property type="match status" value="1"/>
</dbReference>
<dbReference type="NCBIfam" id="NF001749">
    <property type="entry name" value="PRK00474.1"/>
    <property type="match status" value="1"/>
</dbReference>
<organism evidence="8 9">
    <name type="scientific">Nanobsidianus stetteri</name>
    <dbReference type="NCBI Taxonomy" id="1294122"/>
    <lineage>
        <taxon>Archaea</taxon>
        <taxon>Nanobdellota</taxon>
        <taxon>Candidatus Nanoarchaeia</taxon>
        <taxon>Nanoarchaeales</taxon>
        <taxon>Nanopusillaceae</taxon>
        <taxon>Candidatus Nanobsidianus</taxon>
    </lineage>
</organism>
<comment type="caution">
    <text evidence="8">The sequence shown here is derived from an EMBL/GenBank/DDBJ whole genome shotgun (WGS) entry which is preliminary data.</text>
</comment>